<dbReference type="AlphaFoldDB" id="A0ABD2AV43"/>
<name>A0ABD2AV43_VESMC</name>
<gene>
    <name evidence="1" type="ORF">V1477_019411</name>
</gene>
<evidence type="ECO:0000313" key="1">
    <source>
        <dbReference type="EMBL" id="KAL2723560.1"/>
    </source>
</evidence>
<dbReference type="Proteomes" id="UP001607303">
    <property type="component" value="Unassembled WGS sequence"/>
</dbReference>
<organism evidence="1 2">
    <name type="scientific">Vespula maculifrons</name>
    <name type="common">Eastern yellow jacket</name>
    <name type="synonym">Wasp</name>
    <dbReference type="NCBI Taxonomy" id="7453"/>
    <lineage>
        <taxon>Eukaryota</taxon>
        <taxon>Metazoa</taxon>
        <taxon>Ecdysozoa</taxon>
        <taxon>Arthropoda</taxon>
        <taxon>Hexapoda</taxon>
        <taxon>Insecta</taxon>
        <taxon>Pterygota</taxon>
        <taxon>Neoptera</taxon>
        <taxon>Endopterygota</taxon>
        <taxon>Hymenoptera</taxon>
        <taxon>Apocrita</taxon>
        <taxon>Aculeata</taxon>
        <taxon>Vespoidea</taxon>
        <taxon>Vespidae</taxon>
        <taxon>Vespinae</taxon>
        <taxon>Vespula</taxon>
    </lineage>
</organism>
<accession>A0ABD2AV43</accession>
<keyword evidence="2" id="KW-1185">Reference proteome</keyword>
<reference evidence="1 2" key="1">
    <citation type="journal article" date="2024" name="Ann. Entomol. Soc. Am.">
        <title>Genomic analyses of the southern and eastern yellowjacket wasps (Hymenoptera: Vespidae) reveal evolutionary signatures of social life.</title>
        <authorList>
            <person name="Catto M.A."/>
            <person name="Caine P.B."/>
            <person name="Orr S.E."/>
            <person name="Hunt B.G."/>
            <person name="Goodisman M.A.D."/>
        </authorList>
    </citation>
    <scope>NUCLEOTIDE SEQUENCE [LARGE SCALE GENOMIC DNA]</scope>
    <source>
        <strain evidence="1">232</strain>
        <tissue evidence="1">Head and thorax</tissue>
    </source>
</reference>
<dbReference type="EMBL" id="JAYRBN010000114">
    <property type="protein sequence ID" value="KAL2723560.1"/>
    <property type="molecule type" value="Genomic_DNA"/>
</dbReference>
<evidence type="ECO:0000313" key="2">
    <source>
        <dbReference type="Proteomes" id="UP001607303"/>
    </source>
</evidence>
<comment type="caution">
    <text evidence="1">The sequence shown here is derived from an EMBL/GenBank/DDBJ whole genome shotgun (WGS) entry which is preliminary data.</text>
</comment>
<proteinExistence type="predicted"/>
<sequence>MQNHLPKYSLAIPLSQVSSIAASNNDDSSRCFIDAHNIHLNQDPSTPSVVISSKNLEEKTTFLVDTGSELNIFKLIRLIIICFVMKRIRLN</sequence>
<protein>
    <submittedName>
        <fullName evidence="1">Uncharacterized protein</fullName>
    </submittedName>
</protein>